<sequence>MHTEHEKLGKTYANHETMCGDAVADIPRARFWASQDNYAWDLAELVRCLDLTGGVMRNPLSRDMFNPEDIQALIQHPLGQPLAAKQDEQHSMAMGIRLATVAQLEKLSVTLLSDQALDQINSRQALDEFGQHAATLPAAEQRAIDELRFPATDSVSKLPFDCSVGEIVRDAIANRTCMHKAGDLVGQAARYLRSVNSLAL</sequence>
<dbReference type="Proteomes" id="UP000799779">
    <property type="component" value="Unassembled WGS sequence"/>
</dbReference>
<reference evidence="1" key="1">
    <citation type="journal article" date="2020" name="Stud. Mycol.">
        <title>101 Dothideomycetes genomes: a test case for predicting lifestyles and emergence of pathogens.</title>
        <authorList>
            <person name="Haridas S."/>
            <person name="Albert R."/>
            <person name="Binder M."/>
            <person name="Bloem J."/>
            <person name="Labutti K."/>
            <person name="Salamov A."/>
            <person name="Andreopoulos B."/>
            <person name="Baker S."/>
            <person name="Barry K."/>
            <person name="Bills G."/>
            <person name="Bluhm B."/>
            <person name="Cannon C."/>
            <person name="Castanera R."/>
            <person name="Culley D."/>
            <person name="Daum C."/>
            <person name="Ezra D."/>
            <person name="Gonzalez J."/>
            <person name="Henrissat B."/>
            <person name="Kuo A."/>
            <person name="Liang C."/>
            <person name="Lipzen A."/>
            <person name="Lutzoni F."/>
            <person name="Magnuson J."/>
            <person name="Mondo S."/>
            <person name="Nolan M."/>
            <person name="Ohm R."/>
            <person name="Pangilinan J."/>
            <person name="Park H.-J."/>
            <person name="Ramirez L."/>
            <person name="Alfaro M."/>
            <person name="Sun H."/>
            <person name="Tritt A."/>
            <person name="Yoshinaga Y."/>
            <person name="Zwiers L.-H."/>
            <person name="Turgeon B."/>
            <person name="Goodwin S."/>
            <person name="Spatafora J."/>
            <person name="Crous P."/>
            <person name="Grigoriev I."/>
        </authorList>
    </citation>
    <scope>NUCLEOTIDE SEQUENCE</scope>
    <source>
        <strain evidence="1">CBS 123094</strain>
    </source>
</reference>
<dbReference type="EMBL" id="ML977677">
    <property type="protein sequence ID" value="KAF1993959.1"/>
    <property type="molecule type" value="Genomic_DNA"/>
</dbReference>
<organism evidence="1 2">
    <name type="scientific">Amniculicola lignicola CBS 123094</name>
    <dbReference type="NCBI Taxonomy" id="1392246"/>
    <lineage>
        <taxon>Eukaryota</taxon>
        <taxon>Fungi</taxon>
        <taxon>Dikarya</taxon>
        <taxon>Ascomycota</taxon>
        <taxon>Pezizomycotina</taxon>
        <taxon>Dothideomycetes</taxon>
        <taxon>Pleosporomycetidae</taxon>
        <taxon>Pleosporales</taxon>
        <taxon>Amniculicolaceae</taxon>
        <taxon>Amniculicola</taxon>
    </lineage>
</organism>
<protein>
    <submittedName>
        <fullName evidence="1">Uncharacterized protein</fullName>
    </submittedName>
</protein>
<evidence type="ECO:0000313" key="2">
    <source>
        <dbReference type="Proteomes" id="UP000799779"/>
    </source>
</evidence>
<keyword evidence="2" id="KW-1185">Reference proteome</keyword>
<dbReference type="OrthoDB" id="5379086at2759"/>
<name>A0A6A5VZ62_9PLEO</name>
<evidence type="ECO:0000313" key="1">
    <source>
        <dbReference type="EMBL" id="KAF1993959.1"/>
    </source>
</evidence>
<dbReference type="AlphaFoldDB" id="A0A6A5VZ62"/>
<gene>
    <name evidence="1" type="ORF">P154DRAFT_448779</name>
</gene>
<proteinExistence type="predicted"/>
<accession>A0A6A5VZ62</accession>